<dbReference type="InterPro" id="IPR056739">
    <property type="entry name" value="NfeD_membrane"/>
</dbReference>
<dbReference type="KEGG" id="ast:Asulf_01933"/>
<dbReference type="EMBL" id="CP005290">
    <property type="protein sequence ID" value="AGK61899.1"/>
    <property type="molecule type" value="Genomic_DNA"/>
</dbReference>
<keyword evidence="3 5" id="KW-1133">Transmembrane helix</keyword>
<evidence type="ECO:0000259" key="8">
    <source>
        <dbReference type="Pfam" id="PF25145"/>
    </source>
</evidence>
<dbReference type="Gene3D" id="3.90.226.10">
    <property type="entry name" value="2-enoyl-CoA Hydratase, Chain A, domain 1"/>
    <property type="match status" value="1"/>
</dbReference>
<dbReference type="Pfam" id="PF24961">
    <property type="entry name" value="NfeD_membrane"/>
    <property type="match status" value="1"/>
</dbReference>
<keyword evidence="4 5" id="KW-0472">Membrane</keyword>
<proteinExistence type="predicted"/>
<dbReference type="Pfam" id="PF01957">
    <property type="entry name" value="NfeD"/>
    <property type="match status" value="1"/>
</dbReference>
<dbReference type="SUPFAM" id="SSF141322">
    <property type="entry name" value="NfeD domain-like"/>
    <property type="match status" value="1"/>
</dbReference>
<accession>N0BE47</accession>
<dbReference type="PANTHER" id="PTHR33507:SF4">
    <property type="entry name" value="NODULATION COMPETITIVENESS PROTEIN NFED"/>
    <property type="match status" value="1"/>
</dbReference>
<evidence type="ECO:0000256" key="3">
    <source>
        <dbReference type="ARBA" id="ARBA00022989"/>
    </source>
</evidence>
<evidence type="ECO:0000313" key="9">
    <source>
        <dbReference type="EMBL" id="AGK61899.1"/>
    </source>
</evidence>
<dbReference type="RefSeq" id="WP_015591495.1">
    <property type="nucleotide sequence ID" value="NC_021169.1"/>
</dbReference>
<dbReference type="InterPro" id="IPR012340">
    <property type="entry name" value="NA-bd_OB-fold"/>
</dbReference>
<feature type="domain" description="NfeD integral membrane" evidence="7">
    <location>
        <begin position="238"/>
        <end position="358"/>
    </location>
</feature>
<feature type="transmembrane region" description="Helical" evidence="5">
    <location>
        <begin position="305"/>
        <end position="324"/>
    </location>
</feature>
<gene>
    <name evidence="9" type="ORF">Asulf_01933</name>
</gene>
<evidence type="ECO:0000256" key="1">
    <source>
        <dbReference type="ARBA" id="ARBA00004141"/>
    </source>
</evidence>
<reference evidence="9 10" key="1">
    <citation type="journal article" date="2013" name="Genome Announc.">
        <title>Complete Genome Sequence of the Thermophilic and Facultatively Chemolithoautotrophic Sulfate Reducer Archaeoglobus sulfaticallidus Strain PM70-1T.</title>
        <authorList>
            <person name="Stokke R."/>
            <person name="Hocking W.P."/>
            <person name="Steinsbu B.O."/>
            <person name="Steen I.H."/>
        </authorList>
    </citation>
    <scope>NUCLEOTIDE SEQUENCE [LARGE SCALE GENOMIC DNA]</scope>
    <source>
        <strain evidence="9">PM70-1</strain>
    </source>
</reference>
<protein>
    <submittedName>
        <fullName evidence="9">Nodulation efficiency protein NfeD</fullName>
    </submittedName>
</protein>
<dbReference type="PANTHER" id="PTHR33507">
    <property type="entry name" value="INNER MEMBRANE PROTEIN YBBJ"/>
    <property type="match status" value="1"/>
</dbReference>
<dbReference type="InterPro" id="IPR052165">
    <property type="entry name" value="Membrane_assoc_protease"/>
</dbReference>
<dbReference type="GO" id="GO:0016020">
    <property type="term" value="C:membrane"/>
    <property type="evidence" value="ECO:0007669"/>
    <property type="project" value="UniProtKB-SubCell"/>
</dbReference>
<dbReference type="eggNOG" id="arCOG01910">
    <property type="taxonomic scope" value="Archaea"/>
</dbReference>
<evidence type="ECO:0000259" key="7">
    <source>
        <dbReference type="Pfam" id="PF24961"/>
    </source>
</evidence>
<evidence type="ECO:0000256" key="4">
    <source>
        <dbReference type="ARBA" id="ARBA00023136"/>
    </source>
</evidence>
<dbReference type="SUPFAM" id="SSF52096">
    <property type="entry name" value="ClpP/crotonase"/>
    <property type="match status" value="1"/>
</dbReference>
<dbReference type="Proteomes" id="UP000013307">
    <property type="component" value="Chromosome"/>
</dbReference>
<dbReference type="GeneID" id="15393567"/>
<organism evidence="9 10">
    <name type="scientific">Archaeoglobus sulfaticallidus PM70-1</name>
    <dbReference type="NCBI Taxonomy" id="387631"/>
    <lineage>
        <taxon>Archaea</taxon>
        <taxon>Methanobacteriati</taxon>
        <taxon>Methanobacteriota</taxon>
        <taxon>Archaeoglobi</taxon>
        <taxon>Archaeoglobales</taxon>
        <taxon>Archaeoglobaceae</taxon>
        <taxon>Archaeoglobus</taxon>
    </lineage>
</organism>
<dbReference type="InterPro" id="IPR002810">
    <property type="entry name" value="NfeD-like_C"/>
</dbReference>
<dbReference type="AlphaFoldDB" id="N0BE47"/>
<keyword evidence="10" id="KW-1185">Reference proteome</keyword>
<feature type="domain" description="NfeD-like C-terminal" evidence="6">
    <location>
        <begin position="372"/>
        <end position="426"/>
    </location>
</feature>
<feature type="domain" description="NfeD1b N-terminal" evidence="8">
    <location>
        <begin position="39"/>
        <end position="195"/>
    </location>
</feature>
<sequence>MENGMKNVICYVSIPLLSRLLILLLIFSASGVATATIVEVNIDGEINEGTVVYVENAFDMAENIQADAVLVVINTPGGLVSSTEKIVSMILTSDIPVITYVYPQGAFSASAGSFILLSGEVSAMCNGTSVGAATPVTVGFGKVENKTINYIASYARSIAEKRGRPADIAEKFVTESLSLTSREAYKKGVIDLVTDSKEDLIRKINEKGLLDVKLDYEIVTAEKPVQAKIFGFISNPQVATILFLVGLYGLIFGLTSPGILPETIGAISLVLSLVGFGAIGINALGILLIALGVLFLIAELATPTYGVLGSASVICITLGAIMLIDEPLMPSNFYSSFRMLIAGIGIGMGALVTFMLMKLVQLRKEKKKVGGEALIGKRGKVMEFSDGSGLAKIDGEIWKIESDDELREGDEVIVTGRDGLILSVKRIK</sequence>
<feature type="transmembrane region" description="Helical" evidence="5">
    <location>
        <begin position="336"/>
        <end position="357"/>
    </location>
</feature>
<name>N0BE47_9EURY</name>
<dbReference type="CDD" id="cd07020">
    <property type="entry name" value="Clp_protease_NfeD_1"/>
    <property type="match status" value="1"/>
</dbReference>
<dbReference type="InterPro" id="IPR056738">
    <property type="entry name" value="NfeD1b_N"/>
</dbReference>
<dbReference type="InterPro" id="IPR029045">
    <property type="entry name" value="ClpP/crotonase-like_dom_sf"/>
</dbReference>
<evidence type="ECO:0000256" key="5">
    <source>
        <dbReference type="SAM" id="Phobius"/>
    </source>
</evidence>
<evidence type="ECO:0000313" key="10">
    <source>
        <dbReference type="Proteomes" id="UP000013307"/>
    </source>
</evidence>
<feature type="transmembrane region" description="Helical" evidence="5">
    <location>
        <begin position="238"/>
        <end position="260"/>
    </location>
</feature>
<dbReference type="Pfam" id="PF25145">
    <property type="entry name" value="NfeD1b_N"/>
    <property type="match status" value="1"/>
</dbReference>
<dbReference type="Gene3D" id="2.40.50.140">
    <property type="entry name" value="Nucleic acid-binding proteins"/>
    <property type="match status" value="1"/>
</dbReference>
<keyword evidence="2 5" id="KW-0812">Transmembrane</keyword>
<comment type="subcellular location">
    <subcellularLocation>
        <location evidence="1">Membrane</location>
        <topology evidence="1">Multi-pass membrane protein</topology>
    </subcellularLocation>
</comment>
<feature type="transmembrane region" description="Helical" evidence="5">
    <location>
        <begin position="266"/>
        <end position="298"/>
    </location>
</feature>
<evidence type="ECO:0000259" key="6">
    <source>
        <dbReference type="Pfam" id="PF01957"/>
    </source>
</evidence>
<feature type="transmembrane region" description="Helical" evidence="5">
    <location>
        <begin position="20"/>
        <end position="38"/>
    </location>
</feature>
<dbReference type="HOGENOM" id="CLU_024619_1_1_2"/>
<evidence type="ECO:0000256" key="2">
    <source>
        <dbReference type="ARBA" id="ARBA00022692"/>
    </source>
</evidence>
<dbReference type="MEROPS" id="S49.005"/>
<dbReference type="STRING" id="387631.Asulf_01933"/>